<comment type="subcellular location">
    <subcellularLocation>
        <location evidence="1">Mitochondrion inner membrane</location>
        <topology evidence="1">Single-pass membrane protein</topology>
    </subcellularLocation>
</comment>
<dbReference type="Pfam" id="PF07225">
    <property type="entry name" value="NDUF_B4"/>
    <property type="match status" value="1"/>
</dbReference>
<evidence type="ECO:0000256" key="7">
    <source>
        <dbReference type="ARBA" id="ARBA00022792"/>
    </source>
</evidence>
<dbReference type="PANTHER" id="PTHR39476">
    <property type="entry name" value="NADH:UBIQUINONE OXIDOREDUCTASE 6.6KD SUBUNIT"/>
    <property type="match status" value="1"/>
</dbReference>
<evidence type="ECO:0000256" key="1">
    <source>
        <dbReference type="ARBA" id="ARBA00004434"/>
    </source>
</evidence>
<evidence type="ECO:0000256" key="2">
    <source>
        <dbReference type="ARBA" id="ARBA00007260"/>
    </source>
</evidence>
<evidence type="ECO:0000256" key="5">
    <source>
        <dbReference type="ARBA" id="ARBA00022660"/>
    </source>
</evidence>
<dbReference type="PANTHER" id="PTHR39476:SF1">
    <property type="entry name" value="NADH DEHYDROGENASE [UBIQUINONE] 1 BETA SUBCOMPLEX SUBUNIT 4"/>
    <property type="match status" value="1"/>
</dbReference>
<dbReference type="GeneID" id="33557952"/>
<comment type="caution">
    <text evidence="16">The sequence shown here is derived from an EMBL/GenBank/DDBJ whole genome shotgun (WGS) entry which is preliminary data.</text>
</comment>
<dbReference type="STRING" id="4999.A0A1Y1UEG0"/>
<keyword evidence="5" id="KW-0679">Respiratory chain</keyword>
<keyword evidence="8" id="KW-0249">Electron transport</keyword>
<dbReference type="Proteomes" id="UP000193218">
    <property type="component" value="Unassembled WGS sequence"/>
</dbReference>
<evidence type="ECO:0000256" key="4">
    <source>
        <dbReference type="ARBA" id="ARBA00022448"/>
    </source>
</evidence>
<dbReference type="InParanoid" id="A0A1Y1UEG0"/>
<feature type="transmembrane region" description="Helical" evidence="15">
    <location>
        <begin position="40"/>
        <end position="60"/>
    </location>
</feature>
<evidence type="ECO:0000313" key="16">
    <source>
        <dbReference type="EMBL" id="ORX36418.1"/>
    </source>
</evidence>
<evidence type="ECO:0000256" key="8">
    <source>
        <dbReference type="ARBA" id="ARBA00022982"/>
    </source>
</evidence>
<evidence type="ECO:0000256" key="14">
    <source>
        <dbReference type="SAM" id="MobiDB-lite"/>
    </source>
</evidence>
<organism evidence="16 17">
    <name type="scientific">Kockovaella imperatae</name>
    <dbReference type="NCBI Taxonomy" id="4999"/>
    <lineage>
        <taxon>Eukaryota</taxon>
        <taxon>Fungi</taxon>
        <taxon>Dikarya</taxon>
        <taxon>Basidiomycota</taxon>
        <taxon>Agaricomycotina</taxon>
        <taxon>Tremellomycetes</taxon>
        <taxon>Tremellales</taxon>
        <taxon>Cuniculitremaceae</taxon>
        <taxon>Kockovaella</taxon>
    </lineage>
</organism>
<evidence type="ECO:0000313" key="17">
    <source>
        <dbReference type="Proteomes" id="UP000193218"/>
    </source>
</evidence>
<keyword evidence="11 15" id="KW-0472">Membrane</keyword>
<name>A0A1Y1UEG0_9TREE</name>
<evidence type="ECO:0000256" key="15">
    <source>
        <dbReference type="SAM" id="Phobius"/>
    </source>
</evidence>
<keyword evidence="10" id="KW-0496">Mitochondrion</keyword>
<proteinExistence type="inferred from homology"/>
<evidence type="ECO:0000256" key="3">
    <source>
        <dbReference type="ARBA" id="ARBA00018681"/>
    </source>
</evidence>
<dbReference type="InterPro" id="IPR009866">
    <property type="entry name" value="NADH_UbQ_OxRdtase_NDUFB4_su"/>
</dbReference>
<protein>
    <recommendedName>
        <fullName evidence="3">NADH dehydrogenase [ubiquinone] 1 beta subcomplex subunit 4</fullName>
    </recommendedName>
    <alternativeName>
        <fullName evidence="12">Complex I-B15</fullName>
    </alternativeName>
    <alternativeName>
        <fullName evidence="13">NADH-ubiquinone oxidoreductase B15 subunit</fullName>
    </alternativeName>
</protein>
<evidence type="ECO:0000256" key="10">
    <source>
        <dbReference type="ARBA" id="ARBA00023128"/>
    </source>
</evidence>
<comment type="similarity">
    <text evidence="2">Belongs to the complex I NDUFB4 subunit family.</text>
</comment>
<evidence type="ECO:0000256" key="13">
    <source>
        <dbReference type="ARBA" id="ARBA00030987"/>
    </source>
</evidence>
<feature type="compositionally biased region" description="Polar residues" evidence="14">
    <location>
        <begin position="79"/>
        <end position="90"/>
    </location>
</feature>
<evidence type="ECO:0000256" key="9">
    <source>
        <dbReference type="ARBA" id="ARBA00022989"/>
    </source>
</evidence>
<dbReference type="EMBL" id="NBSH01000008">
    <property type="protein sequence ID" value="ORX36418.1"/>
    <property type="molecule type" value="Genomic_DNA"/>
</dbReference>
<dbReference type="OrthoDB" id="15108at2759"/>
<keyword evidence="4" id="KW-0813">Transport</keyword>
<feature type="region of interest" description="Disordered" evidence="14">
    <location>
        <begin position="69"/>
        <end position="90"/>
    </location>
</feature>
<accession>A0A1Y1UEG0</accession>
<reference evidence="16 17" key="1">
    <citation type="submission" date="2017-03" db="EMBL/GenBank/DDBJ databases">
        <title>Widespread Adenine N6-methylation of Active Genes in Fungi.</title>
        <authorList>
            <consortium name="DOE Joint Genome Institute"/>
            <person name="Mondo S.J."/>
            <person name="Dannebaum R.O."/>
            <person name="Kuo R.C."/>
            <person name="Louie K.B."/>
            <person name="Bewick A.J."/>
            <person name="Labutti K."/>
            <person name="Haridas S."/>
            <person name="Kuo A."/>
            <person name="Salamov A."/>
            <person name="Ahrendt S.R."/>
            <person name="Lau R."/>
            <person name="Bowen B.P."/>
            <person name="Lipzen A."/>
            <person name="Sullivan W."/>
            <person name="Andreopoulos W.B."/>
            <person name="Clum A."/>
            <person name="Lindquist E."/>
            <person name="Daum C."/>
            <person name="Northen T.R."/>
            <person name="Ramamoorthy G."/>
            <person name="Schmitz R.J."/>
            <person name="Gryganskyi A."/>
            <person name="Culley D."/>
            <person name="Magnuson J."/>
            <person name="James T.Y."/>
            <person name="O'Malley M.A."/>
            <person name="Stajich J.E."/>
            <person name="Spatafora J.W."/>
            <person name="Visel A."/>
            <person name="Grigoriev I.V."/>
        </authorList>
    </citation>
    <scope>NUCLEOTIDE SEQUENCE [LARGE SCALE GENOMIC DNA]</scope>
    <source>
        <strain evidence="16 17">NRRL Y-17943</strain>
    </source>
</reference>
<evidence type="ECO:0000256" key="6">
    <source>
        <dbReference type="ARBA" id="ARBA00022692"/>
    </source>
</evidence>
<sequence length="90" mass="10405">MAGGHGDHNPLRVDPAIERWAHMREHVYENFKFTRRNTRFLTVWGLVIPGLLIWGSLSFYDRYDIRGLTAGDNPLKHPPSTQQKSTSDKE</sequence>
<keyword evidence="7" id="KW-0999">Mitochondrion inner membrane</keyword>
<dbReference type="RefSeq" id="XP_021870519.1">
    <property type="nucleotide sequence ID" value="XM_022016143.1"/>
</dbReference>
<dbReference type="GO" id="GO:0005743">
    <property type="term" value="C:mitochondrial inner membrane"/>
    <property type="evidence" value="ECO:0007669"/>
    <property type="project" value="UniProtKB-SubCell"/>
</dbReference>
<evidence type="ECO:0000256" key="12">
    <source>
        <dbReference type="ARBA" id="ARBA00030212"/>
    </source>
</evidence>
<keyword evidence="9 15" id="KW-1133">Transmembrane helix</keyword>
<keyword evidence="6 15" id="KW-0812">Transmembrane</keyword>
<dbReference type="AlphaFoldDB" id="A0A1Y1UEG0"/>
<evidence type="ECO:0000256" key="11">
    <source>
        <dbReference type="ARBA" id="ARBA00023136"/>
    </source>
</evidence>
<gene>
    <name evidence="16" type="ORF">BD324DRAFT_628780</name>
</gene>
<keyword evidence="17" id="KW-1185">Reference proteome</keyword>